<keyword evidence="6" id="KW-0223">Dioxygenase</keyword>
<evidence type="ECO:0000313" key="10">
    <source>
        <dbReference type="EMBL" id="KAK4419555.1"/>
    </source>
</evidence>
<comment type="similarity">
    <text evidence="1">Belongs to the lipoxygenase family.</text>
</comment>
<dbReference type="InterPro" id="IPR000907">
    <property type="entry name" value="LipOase"/>
</dbReference>
<proteinExistence type="inferred from homology"/>
<evidence type="ECO:0000256" key="7">
    <source>
        <dbReference type="ARBA" id="ARBA00023098"/>
    </source>
</evidence>
<evidence type="ECO:0000256" key="1">
    <source>
        <dbReference type="ARBA" id="ARBA00009419"/>
    </source>
</evidence>
<evidence type="ECO:0000256" key="6">
    <source>
        <dbReference type="ARBA" id="ARBA00022964"/>
    </source>
</evidence>
<dbReference type="GO" id="GO:0031408">
    <property type="term" value="P:oxylipin biosynthetic process"/>
    <property type="evidence" value="ECO:0007669"/>
    <property type="project" value="UniProtKB-KW"/>
</dbReference>
<dbReference type="Pfam" id="PF01477">
    <property type="entry name" value="PLAT"/>
    <property type="match status" value="1"/>
</dbReference>
<evidence type="ECO:0000256" key="5">
    <source>
        <dbReference type="ARBA" id="ARBA00022832"/>
    </source>
</evidence>
<evidence type="ECO:0000256" key="4">
    <source>
        <dbReference type="ARBA" id="ARBA00022767"/>
    </source>
</evidence>
<dbReference type="GO" id="GO:0046872">
    <property type="term" value="F:metal ion binding"/>
    <property type="evidence" value="ECO:0007669"/>
    <property type="project" value="InterPro"/>
</dbReference>
<sequence>MEAATILGNPLTLSKNSSSLPLSLLHTNAYYHHKTYKFTYGLISPKTRPTRRTTGMSMLAEAPVLEGVQRTMQEKSTMVYLTALVKVKFRKAGGLKELIRLSVEAATSPKEAGGVVLQLAKLSEEAVLHWSTSSKAEAEQHQTYEVNFKIDPNFGLPGAIYLRSQHRDEFFLMSVTVEGIVRFACRSWIQPVKVGSEMRVFFCDKACLPSQTPAGLVELRQRELKDL</sequence>
<dbReference type="InterPro" id="IPR001024">
    <property type="entry name" value="PLAT/LH2_dom"/>
</dbReference>
<dbReference type="InterPro" id="IPR001246">
    <property type="entry name" value="LipOase_plant"/>
</dbReference>
<reference evidence="10" key="2">
    <citation type="journal article" date="2024" name="Plant">
        <title>Genomic evolution and insights into agronomic trait innovations of Sesamum species.</title>
        <authorList>
            <person name="Miao H."/>
            <person name="Wang L."/>
            <person name="Qu L."/>
            <person name="Liu H."/>
            <person name="Sun Y."/>
            <person name="Le M."/>
            <person name="Wang Q."/>
            <person name="Wei S."/>
            <person name="Zheng Y."/>
            <person name="Lin W."/>
            <person name="Duan Y."/>
            <person name="Cao H."/>
            <person name="Xiong S."/>
            <person name="Wang X."/>
            <person name="Wei L."/>
            <person name="Li C."/>
            <person name="Ma Q."/>
            <person name="Ju M."/>
            <person name="Zhao R."/>
            <person name="Li G."/>
            <person name="Mu C."/>
            <person name="Tian Q."/>
            <person name="Mei H."/>
            <person name="Zhang T."/>
            <person name="Gao T."/>
            <person name="Zhang H."/>
        </authorList>
    </citation>
    <scope>NUCLEOTIDE SEQUENCE</scope>
    <source>
        <strain evidence="10">3651</strain>
    </source>
</reference>
<dbReference type="GO" id="GO:0034440">
    <property type="term" value="P:lipid oxidation"/>
    <property type="evidence" value="ECO:0007669"/>
    <property type="project" value="InterPro"/>
</dbReference>
<keyword evidence="6" id="KW-0560">Oxidoreductase</keyword>
<comment type="subunit">
    <text evidence="2">Monomer.</text>
</comment>
<keyword evidence="4" id="KW-0925">Oxylipin biosynthesis</keyword>
<dbReference type="PROSITE" id="PS51393">
    <property type="entry name" value="LIPOXYGENASE_3"/>
    <property type="match status" value="1"/>
</dbReference>
<organism evidence="10 11">
    <name type="scientific">Sesamum alatum</name>
    <dbReference type="NCBI Taxonomy" id="300844"/>
    <lineage>
        <taxon>Eukaryota</taxon>
        <taxon>Viridiplantae</taxon>
        <taxon>Streptophyta</taxon>
        <taxon>Embryophyta</taxon>
        <taxon>Tracheophyta</taxon>
        <taxon>Spermatophyta</taxon>
        <taxon>Magnoliopsida</taxon>
        <taxon>eudicotyledons</taxon>
        <taxon>Gunneridae</taxon>
        <taxon>Pentapetalae</taxon>
        <taxon>asterids</taxon>
        <taxon>lamiids</taxon>
        <taxon>Lamiales</taxon>
        <taxon>Pedaliaceae</taxon>
        <taxon>Sesamum</taxon>
    </lineage>
</organism>
<keyword evidence="3" id="KW-0444">Lipid biosynthesis</keyword>
<dbReference type="PRINTS" id="PR00468">
    <property type="entry name" value="PLTLPOXGNASE"/>
</dbReference>
<dbReference type="SUPFAM" id="SSF49723">
    <property type="entry name" value="Lipase/lipooxygenase domain (PLAT/LH2 domain)"/>
    <property type="match status" value="1"/>
</dbReference>
<dbReference type="Gene3D" id="2.60.60.20">
    <property type="entry name" value="PLAT/LH2 domain"/>
    <property type="match status" value="1"/>
</dbReference>
<dbReference type="Proteomes" id="UP001293254">
    <property type="component" value="Unassembled WGS sequence"/>
</dbReference>
<dbReference type="InterPro" id="IPR013819">
    <property type="entry name" value="LipOase_C"/>
</dbReference>
<reference evidence="10" key="1">
    <citation type="submission" date="2020-06" db="EMBL/GenBank/DDBJ databases">
        <authorList>
            <person name="Li T."/>
            <person name="Hu X."/>
            <person name="Zhang T."/>
            <person name="Song X."/>
            <person name="Zhang H."/>
            <person name="Dai N."/>
            <person name="Sheng W."/>
            <person name="Hou X."/>
            <person name="Wei L."/>
        </authorList>
    </citation>
    <scope>NUCLEOTIDE SEQUENCE</scope>
    <source>
        <strain evidence="10">3651</strain>
        <tissue evidence="10">Leaf</tissue>
    </source>
</reference>
<gene>
    <name evidence="10" type="ORF">Salat_2368400</name>
</gene>
<accession>A0AAE2CEW1</accession>
<dbReference type="SMART" id="SM00308">
    <property type="entry name" value="LH2"/>
    <property type="match status" value="1"/>
</dbReference>
<dbReference type="GO" id="GO:0006633">
    <property type="term" value="P:fatty acid biosynthetic process"/>
    <property type="evidence" value="ECO:0007669"/>
    <property type="project" value="UniProtKB-KW"/>
</dbReference>
<dbReference type="InterPro" id="IPR036392">
    <property type="entry name" value="PLAT/LH2_dom_sf"/>
</dbReference>
<evidence type="ECO:0000256" key="2">
    <source>
        <dbReference type="ARBA" id="ARBA00011245"/>
    </source>
</evidence>
<dbReference type="PANTHER" id="PTHR11771">
    <property type="entry name" value="LIPOXYGENASE"/>
    <property type="match status" value="1"/>
</dbReference>
<dbReference type="EMBL" id="JACGWO010000009">
    <property type="protein sequence ID" value="KAK4419555.1"/>
    <property type="molecule type" value="Genomic_DNA"/>
</dbReference>
<evidence type="ECO:0000256" key="8">
    <source>
        <dbReference type="ARBA" id="ARBA00023160"/>
    </source>
</evidence>
<feature type="domain" description="Lipoxygenase" evidence="9">
    <location>
        <begin position="206"/>
        <end position="227"/>
    </location>
</feature>
<keyword evidence="8" id="KW-0275">Fatty acid biosynthesis</keyword>
<keyword evidence="11" id="KW-1185">Reference proteome</keyword>
<keyword evidence="5" id="KW-0276">Fatty acid metabolism</keyword>
<dbReference type="AlphaFoldDB" id="A0AAE2CEW1"/>
<protein>
    <submittedName>
        <fullName evidence="10">Lipoxygenase 6</fullName>
    </submittedName>
</protein>
<comment type="caution">
    <text evidence="10">The sequence shown here is derived from an EMBL/GenBank/DDBJ whole genome shotgun (WGS) entry which is preliminary data.</text>
</comment>
<keyword evidence="7" id="KW-0443">Lipid metabolism</keyword>
<name>A0AAE2CEW1_9LAMI</name>
<evidence type="ECO:0000259" key="9">
    <source>
        <dbReference type="PROSITE" id="PS51393"/>
    </source>
</evidence>
<dbReference type="GO" id="GO:0016702">
    <property type="term" value="F:oxidoreductase activity, acting on single donors with incorporation of molecular oxygen, incorporation of two atoms of oxygen"/>
    <property type="evidence" value="ECO:0007669"/>
    <property type="project" value="InterPro"/>
</dbReference>
<evidence type="ECO:0000313" key="11">
    <source>
        <dbReference type="Proteomes" id="UP001293254"/>
    </source>
</evidence>
<evidence type="ECO:0000256" key="3">
    <source>
        <dbReference type="ARBA" id="ARBA00022516"/>
    </source>
</evidence>